<accession>A0A8S3WK70</accession>
<reference evidence="1" key="1">
    <citation type="submission" date="2021-04" db="EMBL/GenBank/DDBJ databases">
        <authorList>
            <person name="Tunstrom K."/>
        </authorList>
    </citation>
    <scope>NUCLEOTIDE SEQUENCE</scope>
</reference>
<proteinExistence type="predicted"/>
<name>A0A8S3WK70_PARAO</name>
<evidence type="ECO:0000313" key="1">
    <source>
        <dbReference type="EMBL" id="CAG4964682.1"/>
    </source>
</evidence>
<dbReference type="EMBL" id="CAJQZP010000501">
    <property type="protein sequence ID" value="CAG4964682.1"/>
    <property type="molecule type" value="Genomic_DNA"/>
</dbReference>
<dbReference type="AlphaFoldDB" id="A0A8S3WK70"/>
<keyword evidence="2" id="KW-1185">Reference proteome</keyword>
<sequence length="76" mass="8499">MRKHGTQTKLRLCFAVEIRAWSCASPLEAIDSVDVRGRHIDGAGTVMERESSAFCSARFRNMFTRGVRHRDANSGS</sequence>
<gene>
    <name evidence="1" type="ORF">PAPOLLO_LOCUS7246</name>
</gene>
<protein>
    <submittedName>
        <fullName evidence="1">(apollo) hypothetical protein</fullName>
    </submittedName>
</protein>
<organism evidence="1 2">
    <name type="scientific">Parnassius apollo</name>
    <name type="common">Apollo butterfly</name>
    <name type="synonym">Papilio apollo</name>
    <dbReference type="NCBI Taxonomy" id="110799"/>
    <lineage>
        <taxon>Eukaryota</taxon>
        <taxon>Metazoa</taxon>
        <taxon>Ecdysozoa</taxon>
        <taxon>Arthropoda</taxon>
        <taxon>Hexapoda</taxon>
        <taxon>Insecta</taxon>
        <taxon>Pterygota</taxon>
        <taxon>Neoptera</taxon>
        <taxon>Endopterygota</taxon>
        <taxon>Lepidoptera</taxon>
        <taxon>Glossata</taxon>
        <taxon>Ditrysia</taxon>
        <taxon>Papilionoidea</taxon>
        <taxon>Papilionidae</taxon>
        <taxon>Parnassiinae</taxon>
        <taxon>Parnassini</taxon>
        <taxon>Parnassius</taxon>
        <taxon>Parnassius</taxon>
    </lineage>
</organism>
<evidence type="ECO:0000313" key="2">
    <source>
        <dbReference type="Proteomes" id="UP000691718"/>
    </source>
</evidence>
<comment type="caution">
    <text evidence="1">The sequence shown here is derived from an EMBL/GenBank/DDBJ whole genome shotgun (WGS) entry which is preliminary data.</text>
</comment>
<dbReference type="Proteomes" id="UP000691718">
    <property type="component" value="Unassembled WGS sequence"/>
</dbReference>
<dbReference type="OrthoDB" id="10438482at2759"/>